<dbReference type="EMBL" id="JAUKUD010000001">
    <property type="protein sequence ID" value="KAK0754448.1"/>
    <property type="molecule type" value="Genomic_DNA"/>
</dbReference>
<feature type="domain" description="SGNH hydrolase-type esterase" evidence="3">
    <location>
        <begin position="229"/>
        <end position="417"/>
    </location>
</feature>
<comment type="caution">
    <text evidence="4">The sequence shown here is derived from an EMBL/GenBank/DDBJ whole genome shotgun (WGS) entry which is preliminary data.</text>
</comment>
<name>A0AA40FAW5_9PEZI</name>
<sequence length="429" mass="45016">MMFGRQPLAAFAASFLFFSQVAVALPAGHNDELGSSLSPRDGEKWVTAWTSMPQLVESNNMPPSPFGSNPVLKDATIRQTLQMTLRADRIRIQITNTMGGADLPITSATVALTASNKAGTAAIDAATLQPLTFNNGSPSIKIAKGQTAYSDPLPFSIHPLTSITISLYSQPGQPSTSITGHPGSRTSSWLASGNHVRDATFTGTSTKHWYFLSAVEALLPSPPHGTLVILGDSITDGRGSTDDANNRWPDLLLARLVRANLTHVGVANQAAGGNTVLSGGLGPPLLQRYQRDALGVQGARWAMLFIGVNDLGNSGSPAGTATQLQAAYKRVVDDCKKAGMKTIGATITAFNGNGQSYSSPARDSARQSLNAWILSSGTFDVVVDFAKMVGDPSNKSILAAKYDGGDHLHPNVAGFQAMADGFPLEVLAA</sequence>
<feature type="chain" id="PRO_5041219018" evidence="2">
    <location>
        <begin position="25"/>
        <end position="429"/>
    </location>
</feature>
<dbReference type="PANTHER" id="PTHR43784:SF2">
    <property type="entry name" value="GDSL-LIKE LIPASE_ACYLHYDROLASE, PUTATIVE (AFU_ORTHOLOGUE AFUA_2G00820)-RELATED"/>
    <property type="match status" value="1"/>
</dbReference>
<evidence type="ECO:0000256" key="1">
    <source>
        <dbReference type="SAM" id="MobiDB-lite"/>
    </source>
</evidence>
<keyword evidence="2" id="KW-0732">Signal</keyword>
<evidence type="ECO:0000313" key="5">
    <source>
        <dbReference type="Proteomes" id="UP001172155"/>
    </source>
</evidence>
<dbReference type="PANTHER" id="PTHR43784">
    <property type="entry name" value="GDSL-LIKE LIPASE/ACYLHYDROLASE, PUTATIVE (AFU_ORTHOLOGUE AFUA_2G00820)-RELATED"/>
    <property type="match status" value="1"/>
</dbReference>
<accession>A0AA40FAW5</accession>
<proteinExistence type="predicted"/>
<gene>
    <name evidence="4" type="ORF">B0T18DRAFT_359695</name>
</gene>
<dbReference type="InterPro" id="IPR013830">
    <property type="entry name" value="SGNH_hydro"/>
</dbReference>
<dbReference type="Gene3D" id="3.40.50.1110">
    <property type="entry name" value="SGNH hydrolase"/>
    <property type="match status" value="1"/>
</dbReference>
<dbReference type="AlphaFoldDB" id="A0AA40FAW5"/>
<dbReference type="InterPro" id="IPR053140">
    <property type="entry name" value="GDSL_Rv0518-like"/>
</dbReference>
<dbReference type="SUPFAM" id="SSF52266">
    <property type="entry name" value="SGNH hydrolase"/>
    <property type="match status" value="1"/>
</dbReference>
<keyword evidence="5" id="KW-1185">Reference proteome</keyword>
<dbReference type="Pfam" id="PF13472">
    <property type="entry name" value="Lipase_GDSL_2"/>
    <property type="match status" value="1"/>
</dbReference>
<dbReference type="CDD" id="cd01830">
    <property type="entry name" value="XynE_like"/>
    <property type="match status" value="1"/>
</dbReference>
<organism evidence="4 5">
    <name type="scientific">Schizothecium vesticola</name>
    <dbReference type="NCBI Taxonomy" id="314040"/>
    <lineage>
        <taxon>Eukaryota</taxon>
        <taxon>Fungi</taxon>
        <taxon>Dikarya</taxon>
        <taxon>Ascomycota</taxon>
        <taxon>Pezizomycotina</taxon>
        <taxon>Sordariomycetes</taxon>
        <taxon>Sordariomycetidae</taxon>
        <taxon>Sordariales</taxon>
        <taxon>Schizotheciaceae</taxon>
        <taxon>Schizothecium</taxon>
    </lineage>
</organism>
<reference evidence="4" key="1">
    <citation type="submission" date="2023-06" db="EMBL/GenBank/DDBJ databases">
        <title>Genome-scale phylogeny and comparative genomics of the fungal order Sordariales.</title>
        <authorList>
            <consortium name="Lawrence Berkeley National Laboratory"/>
            <person name="Hensen N."/>
            <person name="Bonometti L."/>
            <person name="Westerberg I."/>
            <person name="Brannstrom I.O."/>
            <person name="Guillou S."/>
            <person name="Cros-Aarteil S."/>
            <person name="Calhoun S."/>
            <person name="Haridas S."/>
            <person name="Kuo A."/>
            <person name="Mondo S."/>
            <person name="Pangilinan J."/>
            <person name="Riley R."/>
            <person name="LaButti K."/>
            <person name="Andreopoulos B."/>
            <person name="Lipzen A."/>
            <person name="Chen C."/>
            <person name="Yanf M."/>
            <person name="Daum C."/>
            <person name="Ng V."/>
            <person name="Clum A."/>
            <person name="Steindorff A."/>
            <person name="Ohm R."/>
            <person name="Martin F."/>
            <person name="Silar P."/>
            <person name="Natvig D."/>
            <person name="Lalanne C."/>
            <person name="Gautier V."/>
            <person name="Ament-velasquez S.L."/>
            <person name="Kruys A."/>
            <person name="Hutchinson M.I."/>
            <person name="Powell A.J."/>
            <person name="Barry K."/>
            <person name="Miller A.N."/>
            <person name="Grigoriev I.V."/>
            <person name="Debuchy R."/>
            <person name="Gladieux P."/>
            <person name="Thoren M.H."/>
            <person name="Johannesson H."/>
        </authorList>
    </citation>
    <scope>NUCLEOTIDE SEQUENCE</scope>
    <source>
        <strain evidence="4">SMH3187-1</strain>
    </source>
</reference>
<dbReference type="Proteomes" id="UP001172155">
    <property type="component" value="Unassembled WGS sequence"/>
</dbReference>
<feature type="region of interest" description="Disordered" evidence="1">
    <location>
        <begin position="171"/>
        <end position="190"/>
    </location>
</feature>
<dbReference type="InterPro" id="IPR036514">
    <property type="entry name" value="SGNH_hydro_sf"/>
</dbReference>
<dbReference type="GO" id="GO:0016787">
    <property type="term" value="F:hydrolase activity"/>
    <property type="evidence" value="ECO:0007669"/>
    <property type="project" value="UniProtKB-KW"/>
</dbReference>
<evidence type="ECO:0000259" key="3">
    <source>
        <dbReference type="Pfam" id="PF13472"/>
    </source>
</evidence>
<protein>
    <submittedName>
        <fullName evidence="4">SGNH hydrolase-type esterase domain-containing protein</fullName>
    </submittedName>
</protein>
<evidence type="ECO:0000256" key="2">
    <source>
        <dbReference type="SAM" id="SignalP"/>
    </source>
</evidence>
<feature type="signal peptide" evidence="2">
    <location>
        <begin position="1"/>
        <end position="24"/>
    </location>
</feature>
<keyword evidence="4" id="KW-0378">Hydrolase</keyword>
<evidence type="ECO:0000313" key="4">
    <source>
        <dbReference type="EMBL" id="KAK0754448.1"/>
    </source>
</evidence>